<evidence type="ECO:0000256" key="5">
    <source>
        <dbReference type="ARBA" id="ARBA00023288"/>
    </source>
</evidence>
<comment type="subcellular location">
    <subcellularLocation>
        <location evidence="6">Cell outer membrane</location>
        <topology evidence="6">Lipid-anchor</topology>
    </subcellularLocation>
</comment>
<proteinExistence type="inferred from homology"/>
<comment type="function">
    <text evidence="6">Together with LptD, is involved in the assembly of lipopolysaccharide (LPS) at the surface of the outer membrane. Required for the proper assembly of LptD. Binds LPS and may serve as the LPS recognition site at the outer membrane.</text>
</comment>
<dbReference type="GO" id="GO:0015920">
    <property type="term" value="P:lipopolysaccharide transport"/>
    <property type="evidence" value="ECO:0007669"/>
    <property type="project" value="TreeGrafter"/>
</dbReference>
<evidence type="ECO:0000256" key="2">
    <source>
        <dbReference type="ARBA" id="ARBA00023136"/>
    </source>
</evidence>
<keyword evidence="1 6" id="KW-0732">Signal</keyword>
<evidence type="ECO:0000256" key="6">
    <source>
        <dbReference type="HAMAP-Rule" id="MF_01186"/>
    </source>
</evidence>
<dbReference type="EMBL" id="DF970196">
    <property type="protein sequence ID" value="GAP66246.1"/>
    <property type="molecule type" value="Genomic_DNA"/>
</dbReference>
<evidence type="ECO:0000256" key="3">
    <source>
        <dbReference type="ARBA" id="ARBA00023139"/>
    </source>
</evidence>
<protein>
    <recommendedName>
        <fullName evidence="6">LPS-assembly lipoprotein LptE</fullName>
    </recommendedName>
</protein>
<feature type="region of interest" description="Disordered" evidence="7">
    <location>
        <begin position="166"/>
        <end position="188"/>
    </location>
</feature>
<keyword evidence="3 6" id="KW-0564">Palmitate</keyword>
<dbReference type="AlphaFoldDB" id="A0A0K8QNH5"/>
<dbReference type="RefSeq" id="WP_062536749.1">
    <property type="nucleotide sequence ID" value="NZ_DF970196.1"/>
</dbReference>
<sequence>MTLRRLPLLLAACAALLLAGCGFHLRRSAALPEAMQRVYLDVNGGGDLPRELRLAVRLSGATVEDAPGPGIATLEVPVAAFRTDALTVSGFARITEYAVRYHVEFDVKAADGKPVVARQVIDMSREYTFDPTQVVGNEAQQEEIRRGLTRDMVQAIMRRLEAARLHPQAVLQPESSAPPQDDGGPSPR</sequence>
<name>A0A0K8QNH5_9GAMM</name>
<comment type="similarity">
    <text evidence="6">Belongs to the LptE lipoprotein family.</text>
</comment>
<dbReference type="Gene3D" id="3.30.160.150">
    <property type="entry name" value="Lipoprotein like domain"/>
    <property type="match status" value="1"/>
</dbReference>
<dbReference type="InterPro" id="IPR007485">
    <property type="entry name" value="LPS_assembly_LptE"/>
</dbReference>
<reference evidence="8" key="1">
    <citation type="submission" date="2015-03" db="EMBL/GenBank/DDBJ databases">
        <title>Draft genome sequence of Mizugakiibacter sediminis skMP5.</title>
        <authorList>
            <person name="Watanabe T."/>
            <person name="Kojima H."/>
            <person name="Fukui M."/>
        </authorList>
    </citation>
    <scope>NUCLEOTIDE SEQUENCE</scope>
    <source>
        <strain evidence="8">SkMP5</strain>
    </source>
</reference>
<dbReference type="GO" id="GO:1990351">
    <property type="term" value="C:transporter complex"/>
    <property type="evidence" value="ECO:0007669"/>
    <property type="project" value="TreeGrafter"/>
</dbReference>
<dbReference type="OrthoDB" id="7349153at2"/>
<dbReference type="GO" id="GO:0001530">
    <property type="term" value="F:lipopolysaccharide binding"/>
    <property type="evidence" value="ECO:0007669"/>
    <property type="project" value="TreeGrafter"/>
</dbReference>
<accession>A0A0K8QNH5</accession>
<dbReference type="HOGENOM" id="CLU_103309_2_0_6"/>
<keyword evidence="2 6" id="KW-0472">Membrane</keyword>
<dbReference type="Proteomes" id="UP000253740">
    <property type="component" value="Unassembled WGS sequence"/>
</dbReference>
<evidence type="ECO:0000256" key="7">
    <source>
        <dbReference type="SAM" id="MobiDB-lite"/>
    </source>
</evidence>
<dbReference type="PROSITE" id="PS51257">
    <property type="entry name" value="PROKAR_LIPOPROTEIN"/>
    <property type="match status" value="1"/>
</dbReference>
<evidence type="ECO:0000313" key="8">
    <source>
        <dbReference type="EMBL" id="GAN44701.1"/>
    </source>
</evidence>
<organism evidence="9">
    <name type="scientific">Mizugakiibacter sediminis</name>
    <dbReference type="NCBI Taxonomy" id="1475481"/>
    <lineage>
        <taxon>Bacteria</taxon>
        <taxon>Pseudomonadati</taxon>
        <taxon>Pseudomonadota</taxon>
        <taxon>Gammaproteobacteria</taxon>
        <taxon>Lysobacterales</taxon>
        <taxon>Rhodanobacteraceae</taxon>
        <taxon>Mizugakiibacter</taxon>
    </lineage>
</organism>
<evidence type="ECO:0000256" key="4">
    <source>
        <dbReference type="ARBA" id="ARBA00023237"/>
    </source>
</evidence>
<dbReference type="GO" id="GO:0009279">
    <property type="term" value="C:cell outer membrane"/>
    <property type="evidence" value="ECO:0007669"/>
    <property type="project" value="UniProtKB-SubCell"/>
</dbReference>
<dbReference type="HAMAP" id="MF_01186">
    <property type="entry name" value="LPS_assembly_LptE"/>
    <property type="match status" value="1"/>
</dbReference>
<keyword evidence="4 6" id="KW-0998">Cell outer membrane</keyword>
<dbReference type="PANTHER" id="PTHR38098:SF1">
    <property type="entry name" value="LPS-ASSEMBLY LIPOPROTEIN LPTE"/>
    <property type="match status" value="1"/>
</dbReference>
<dbReference type="PANTHER" id="PTHR38098">
    <property type="entry name" value="LPS-ASSEMBLY LIPOPROTEIN LPTE"/>
    <property type="match status" value="1"/>
</dbReference>
<dbReference type="STRING" id="1475481.GCA_000953855_01579"/>
<dbReference type="GO" id="GO:0043165">
    <property type="term" value="P:Gram-negative-bacterium-type cell outer membrane assembly"/>
    <property type="evidence" value="ECO:0007669"/>
    <property type="project" value="UniProtKB-UniRule"/>
</dbReference>
<dbReference type="EMBL" id="DF952378">
    <property type="protein sequence ID" value="GAN44701.1"/>
    <property type="molecule type" value="Genomic_DNA"/>
</dbReference>
<keyword evidence="5 6" id="KW-0449">Lipoprotein</keyword>
<evidence type="ECO:0000256" key="1">
    <source>
        <dbReference type="ARBA" id="ARBA00022729"/>
    </source>
</evidence>
<evidence type="ECO:0000313" key="10">
    <source>
        <dbReference type="Proteomes" id="UP000253740"/>
    </source>
</evidence>
<gene>
    <name evidence="6" type="primary">lptE</name>
    <name evidence="8" type="ORF">MBSD_1236</name>
    <name evidence="9" type="ORF">MBSD_n1550</name>
</gene>
<reference evidence="9" key="2">
    <citation type="submission" date="2015-08" db="EMBL/GenBank/DDBJ databases">
        <title>Complete DNA Sequence of Pseudomonas syringae pv. actinidiae, the Causal Agent of Kiwifruit Canker Disease.</title>
        <authorList>
            <person name="Rikkerink E.H.A."/>
            <person name="Fineran P.C."/>
        </authorList>
    </citation>
    <scope>NUCLEOTIDE SEQUENCE</scope>
    <source>
        <strain evidence="9">SkMP5</strain>
    </source>
</reference>
<comment type="subunit">
    <text evidence="6">Component of the lipopolysaccharide transport and assembly complex. Interacts with LptD.</text>
</comment>
<keyword evidence="10" id="KW-1185">Reference proteome</keyword>
<evidence type="ECO:0000313" key="9">
    <source>
        <dbReference type="EMBL" id="GAP66246.1"/>
    </source>
</evidence>
<dbReference type="Pfam" id="PF04390">
    <property type="entry name" value="LptE"/>
    <property type="match status" value="1"/>
</dbReference>